<dbReference type="Gene3D" id="3.30.379.10">
    <property type="entry name" value="Chitobiase/beta-hexosaminidase domain 2-like"/>
    <property type="match status" value="1"/>
</dbReference>
<evidence type="ECO:0000259" key="5">
    <source>
        <dbReference type="PROSITE" id="PS52009"/>
    </source>
</evidence>
<dbReference type="Pfam" id="PF07555">
    <property type="entry name" value="NAGidase"/>
    <property type="match status" value="1"/>
</dbReference>
<dbReference type="GO" id="GO:1901135">
    <property type="term" value="P:carbohydrate derivative metabolic process"/>
    <property type="evidence" value="ECO:0007669"/>
    <property type="project" value="UniProtKB-ARBA"/>
</dbReference>
<organism evidence="6 7">
    <name type="scientific">Candidatus Spyradosoma merdigallinarum</name>
    <dbReference type="NCBI Taxonomy" id="2840950"/>
    <lineage>
        <taxon>Bacteria</taxon>
        <taxon>Pseudomonadati</taxon>
        <taxon>Verrucomicrobiota</taxon>
        <taxon>Opitutia</taxon>
        <taxon>Opitutia incertae sedis</taxon>
        <taxon>Candidatus Spyradosoma</taxon>
    </lineage>
</organism>
<evidence type="ECO:0000313" key="7">
    <source>
        <dbReference type="Proteomes" id="UP000886812"/>
    </source>
</evidence>
<dbReference type="InterPro" id="IPR011496">
    <property type="entry name" value="O-GlcNAcase_cat"/>
</dbReference>
<gene>
    <name evidence="6" type="ORF">IAC75_04860</name>
</gene>
<dbReference type="AlphaFoldDB" id="A0A9D1T1H2"/>
<feature type="signal peptide" evidence="4">
    <location>
        <begin position="1"/>
        <end position="25"/>
    </location>
</feature>
<keyword evidence="2 3" id="KW-0326">Glycosidase</keyword>
<dbReference type="InterPro" id="IPR015882">
    <property type="entry name" value="HEX_bac_N"/>
</dbReference>
<feature type="chain" id="PRO_5038897841" evidence="4">
    <location>
        <begin position="26"/>
        <end position="823"/>
    </location>
</feature>
<sequence>MNPLRNNALRIAVFSLLSAVPCAFAGTPEEDVYPKPQAVKRQGNAMVDAAKLAPASYAKNAAVKGALRDALKTARVKAAGTVPVVVETDDGKIAAVFRKNKIEDVPGAYFLKVAPAKIEIFAKDDAGVFYAAQTLARMIETDGKIAVCEIADWPDVPYRGSVEGFYGRVWTHEARLSQIRFYGKYKMNAYIYGPKDDPYHKNRWRDPYPAEEAKRLKELADVARENCVDFIWAIHLGASFNKNDREAEYRRMEEKFESMHKLGVRAFAIFFDDFGDSDAEFHAEACNRAVAWLNKKGDCAPLVLCPHQYNRAWTSGNYLDILGQKLDKSVNVMWTGNSVCHDITAEGQDWINKRIGRKAYIWWNWPVVDYCSTALLLGRTYGLAKENKGKYSGFVSNPMDKPEASKIALFGVGDYCWNIDAFDSETSWKAGIRRLFPEYAEAMQTLADHSSDQGPNGHGYRREESVEFKPVVDEAAKEFDASGKFSPATAKKLIAEFERMQDAGKTLAEKVPEDNPELWLEIQCWSDTLGETGKFGEALVKSVMAGDAKKRAETFGKAAKSYADRERASERQREHAAEIGAPHRNPSKVAERVVMPFLMKVYREAWAEIAGKDSGGNAVASDLYRAFSNVPQLKNVRAEREKVYVRLVRILEQVKLEPGQFIGLSLPDGIPANYIHLTLDNAAAAKAGTVEVSTDGEKWTKQAMRVNGGNVETRLDPKKNIRFMRFVNRGNKTLTFRIEQFKFDVPEGAKANAKGTAFDGDPASYYTVKKAETFVSPGKAKNAIVLADVPAKNITKTQDGANLKVTVKAGKSGEANVFEIVWK</sequence>
<dbReference type="InterPro" id="IPR017853">
    <property type="entry name" value="GH"/>
</dbReference>
<evidence type="ECO:0000256" key="2">
    <source>
        <dbReference type="ARBA" id="ARBA00023295"/>
    </source>
</evidence>
<reference evidence="6" key="1">
    <citation type="submission" date="2020-10" db="EMBL/GenBank/DDBJ databases">
        <authorList>
            <person name="Gilroy R."/>
        </authorList>
    </citation>
    <scope>NUCLEOTIDE SEQUENCE</scope>
    <source>
        <strain evidence="6">10669</strain>
    </source>
</reference>
<evidence type="ECO:0000256" key="1">
    <source>
        <dbReference type="ARBA" id="ARBA00022801"/>
    </source>
</evidence>
<comment type="caution">
    <text evidence="6">The sequence shown here is derived from an EMBL/GenBank/DDBJ whole genome shotgun (WGS) entry which is preliminary data.</text>
</comment>
<dbReference type="GO" id="GO:0005975">
    <property type="term" value="P:carbohydrate metabolic process"/>
    <property type="evidence" value="ECO:0007669"/>
    <property type="project" value="UniProtKB-ARBA"/>
</dbReference>
<dbReference type="PANTHER" id="PTHR13170">
    <property type="entry name" value="O-GLCNACASE"/>
    <property type="match status" value="1"/>
</dbReference>
<feature type="active site" description="Proton donor" evidence="3">
    <location>
        <position position="273"/>
    </location>
</feature>
<keyword evidence="1 3" id="KW-0378">Hydrolase</keyword>
<keyword evidence="4" id="KW-0732">Signal</keyword>
<dbReference type="InterPro" id="IPR051822">
    <property type="entry name" value="Glycosyl_Hydrolase_84"/>
</dbReference>
<dbReference type="SUPFAM" id="SSF55545">
    <property type="entry name" value="beta-N-acetylhexosaminidase-like domain"/>
    <property type="match status" value="1"/>
</dbReference>
<evidence type="ECO:0000313" key="6">
    <source>
        <dbReference type="EMBL" id="HIV04464.1"/>
    </source>
</evidence>
<evidence type="ECO:0000256" key="4">
    <source>
        <dbReference type="SAM" id="SignalP"/>
    </source>
</evidence>
<dbReference type="InterPro" id="IPR029018">
    <property type="entry name" value="Hex-like_dom2"/>
</dbReference>
<dbReference type="EMBL" id="DVOG01000128">
    <property type="protein sequence ID" value="HIV04464.1"/>
    <property type="molecule type" value="Genomic_DNA"/>
</dbReference>
<dbReference type="Pfam" id="PF21809">
    <property type="entry name" value="Glyco_hydro_84_hel"/>
    <property type="match status" value="1"/>
</dbReference>
<proteinExistence type="inferred from homology"/>
<dbReference type="InterPro" id="IPR013780">
    <property type="entry name" value="Glyco_hydro_b"/>
</dbReference>
<feature type="domain" description="GH84" evidence="5">
    <location>
        <begin position="157"/>
        <end position="420"/>
    </location>
</feature>
<comment type="similarity">
    <text evidence="3">Belongs to the glycosyl hydrolase 84 family.</text>
</comment>
<dbReference type="Gene3D" id="3.20.20.80">
    <property type="entry name" value="Glycosidases"/>
    <property type="match status" value="1"/>
</dbReference>
<dbReference type="Gene3D" id="2.60.40.1180">
    <property type="entry name" value="Golgi alpha-mannosidase II"/>
    <property type="match status" value="1"/>
</dbReference>
<dbReference type="Proteomes" id="UP000886812">
    <property type="component" value="Unassembled WGS sequence"/>
</dbReference>
<dbReference type="PROSITE" id="PS52009">
    <property type="entry name" value="GH84"/>
    <property type="match status" value="1"/>
</dbReference>
<reference evidence="6" key="2">
    <citation type="journal article" date="2021" name="PeerJ">
        <title>Extensive microbial diversity within the chicken gut microbiome revealed by metagenomics and culture.</title>
        <authorList>
            <person name="Gilroy R."/>
            <person name="Ravi A."/>
            <person name="Getino M."/>
            <person name="Pursley I."/>
            <person name="Horton D.L."/>
            <person name="Alikhan N.F."/>
            <person name="Baker D."/>
            <person name="Gharbi K."/>
            <person name="Hall N."/>
            <person name="Watson M."/>
            <person name="Adriaenssens E.M."/>
            <person name="Foster-Nyarko E."/>
            <person name="Jarju S."/>
            <person name="Secka A."/>
            <person name="Antonio M."/>
            <person name="Oren A."/>
            <person name="Chaudhuri R.R."/>
            <person name="La Ragione R."/>
            <person name="Hildebrand F."/>
            <person name="Pallen M.J."/>
        </authorList>
    </citation>
    <scope>NUCLEOTIDE SEQUENCE</scope>
    <source>
        <strain evidence="6">10669</strain>
    </source>
</reference>
<accession>A0A9D1T1H2</accession>
<protein>
    <submittedName>
        <fullName evidence="6">Beta-N-acetylglucosaminidase domain-containing protein</fullName>
    </submittedName>
</protein>
<dbReference type="GO" id="GO:0015929">
    <property type="term" value="F:hexosaminidase activity"/>
    <property type="evidence" value="ECO:0007669"/>
    <property type="project" value="UniProtKB-ARBA"/>
</dbReference>
<dbReference type="SUPFAM" id="SSF140657">
    <property type="entry name" value="Hyaluronidase post-catalytic domain-like"/>
    <property type="match status" value="1"/>
</dbReference>
<name>A0A9D1T1H2_9BACT</name>
<dbReference type="Gene3D" id="1.20.58.460">
    <property type="entry name" value="Hyaluronidase post-catalytic domain-like"/>
    <property type="match status" value="1"/>
</dbReference>
<dbReference type="SUPFAM" id="SSF51445">
    <property type="entry name" value="(Trans)glycosidases"/>
    <property type="match status" value="1"/>
</dbReference>
<evidence type="ECO:0000256" key="3">
    <source>
        <dbReference type="PROSITE-ProRule" id="PRU01353"/>
    </source>
</evidence>
<dbReference type="PANTHER" id="PTHR13170:SF16">
    <property type="entry name" value="PROTEIN O-GLCNACASE"/>
    <property type="match status" value="1"/>
</dbReference>
<dbReference type="InterPro" id="IPR049478">
    <property type="entry name" value="BT_4395-like_hel"/>
</dbReference>
<dbReference type="Pfam" id="PF02838">
    <property type="entry name" value="Glyco_hydro_20b"/>
    <property type="match status" value="1"/>
</dbReference>